<dbReference type="SUPFAM" id="SSF64182">
    <property type="entry name" value="DHH phosphoesterases"/>
    <property type="match status" value="1"/>
</dbReference>
<dbReference type="AlphaFoldDB" id="A0A497EM13"/>
<evidence type="ECO:0000259" key="1">
    <source>
        <dbReference type="Pfam" id="PF01368"/>
    </source>
</evidence>
<dbReference type="PANTHER" id="PTHR47618:SF1">
    <property type="entry name" value="BIFUNCTIONAL OLIGORIBONUCLEASE AND PAP PHOSPHATASE NRNA"/>
    <property type="match status" value="1"/>
</dbReference>
<organism evidence="2 3">
    <name type="scientific">Thermoproteota archaeon</name>
    <dbReference type="NCBI Taxonomy" id="2056631"/>
    <lineage>
        <taxon>Archaea</taxon>
        <taxon>Thermoproteota</taxon>
    </lineage>
</organism>
<dbReference type="Pfam" id="PF01368">
    <property type="entry name" value="DHH"/>
    <property type="match status" value="1"/>
</dbReference>
<name>A0A497EM13_9CREN</name>
<sequence length="335" mass="37214">MRKKLVNVLKNAKNVLMLCHKNADPDAVCSALALGTYISRFLKKNVHYVAVDGVSALSKKVLESLKVGVVFNDHIYDVSPYDAIILVDTGSLDQVKPLDEQILKEGKTLLVVDHHHENEKLAKIAKLYLVDTAAPSTAEIVYKILRRSKVLRDSVICQALLIGLIYDSRRFAIASYDTIKIALDLMRRGADYNKVLTLLKSEASYSEKIARLKACQRAKLYSLRNEWIIAFSHVGSYEASAARSLIDLGADLALVLNQEDDVSRVSIRANDRFNNLLEGDAIKDLILHLSRSLKGEGGGHALAAGFIGKFSLEELENATISWLRKRVSQEVKLIT</sequence>
<evidence type="ECO:0000313" key="3">
    <source>
        <dbReference type="Proteomes" id="UP000278475"/>
    </source>
</evidence>
<dbReference type="InterPro" id="IPR038763">
    <property type="entry name" value="DHH_sf"/>
</dbReference>
<comment type="caution">
    <text evidence="2">The sequence shown here is derived from an EMBL/GenBank/DDBJ whole genome shotgun (WGS) entry which is preliminary data.</text>
</comment>
<gene>
    <name evidence="2" type="ORF">DRJ31_07800</name>
</gene>
<reference evidence="2 3" key="1">
    <citation type="submission" date="2018-06" db="EMBL/GenBank/DDBJ databases">
        <title>Extensive metabolic versatility and redundancy in microbially diverse, dynamic hydrothermal sediments.</title>
        <authorList>
            <person name="Dombrowski N."/>
            <person name="Teske A."/>
            <person name="Baker B.J."/>
        </authorList>
    </citation>
    <scope>NUCLEOTIDE SEQUENCE [LARGE SCALE GENOMIC DNA]</scope>
    <source>
        <strain evidence="2">B66_G16</strain>
    </source>
</reference>
<proteinExistence type="predicted"/>
<evidence type="ECO:0000313" key="2">
    <source>
        <dbReference type="EMBL" id="RLE48145.1"/>
    </source>
</evidence>
<dbReference type="Gene3D" id="3.90.1640.10">
    <property type="entry name" value="inorganic pyrophosphatase (n-terminal core)"/>
    <property type="match status" value="1"/>
</dbReference>
<feature type="domain" description="DDH" evidence="1">
    <location>
        <begin position="15"/>
        <end position="163"/>
    </location>
</feature>
<accession>A0A497EM13</accession>
<dbReference type="Proteomes" id="UP000278475">
    <property type="component" value="Unassembled WGS sequence"/>
</dbReference>
<dbReference type="EMBL" id="QMQV01000089">
    <property type="protein sequence ID" value="RLE48145.1"/>
    <property type="molecule type" value="Genomic_DNA"/>
</dbReference>
<dbReference type="PANTHER" id="PTHR47618">
    <property type="entry name" value="BIFUNCTIONAL OLIGORIBONUCLEASE AND PAP PHOSPHATASE NRNA"/>
    <property type="match status" value="1"/>
</dbReference>
<dbReference type="InterPro" id="IPR051319">
    <property type="entry name" value="Oligoribo/pAp-PDE_c-di-AMP_PDE"/>
</dbReference>
<protein>
    <recommendedName>
        <fullName evidence="1">DDH domain-containing protein</fullName>
    </recommendedName>
</protein>
<dbReference type="InterPro" id="IPR001667">
    <property type="entry name" value="DDH_dom"/>
</dbReference>